<reference evidence="2" key="1">
    <citation type="submission" date="2019-08" db="EMBL/GenBank/DDBJ databases">
        <authorList>
            <person name="Kucharzyk K."/>
            <person name="Murdoch R.W."/>
            <person name="Higgins S."/>
            <person name="Loffler F."/>
        </authorList>
    </citation>
    <scope>NUCLEOTIDE SEQUENCE</scope>
</reference>
<evidence type="ECO:0000256" key="1">
    <source>
        <dbReference type="SAM" id="MobiDB-lite"/>
    </source>
</evidence>
<dbReference type="AlphaFoldDB" id="A0A645FCG4"/>
<feature type="compositionally biased region" description="Basic and acidic residues" evidence="1">
    <location>
        <begin position="51"/>
        <end position="66"/>
    </location>
</feature>
<proteinExistence type="predicted"/>
<feature type="compositionally biased region" description="Low complexity" evidence="1">
    <location>
        <begin position="67"/>
        <end position="77"/>
    </location>
</feature>
<name>A0A645FCG4_9ZZZZ</name>
<organism evidence="2">
    <name type="scientific">bioreactor metagenome</name>
    <dbReference type="NCBI Taxonomy" id="1076179"/>
    <lineage>
        <taxon>unclassified sequences</taxon>
        <taxon>metagenomes</taxon>
        <taxon>ecological metagenomes</taxon>
    </lineage>
</organism>
<dbReference type="EMBL" id="VSSQ01056195">
    <property type="protein sequence ID" value="MPN10053.1"/>
    <property type="molecule type" value="Genomic_DNA"/>
</dbReference>
<accession>A0A645FCG4</accession>
<feature type="region of interest" description="Disordered" evidence="1">
    <location>
        <begin position="1"/>
        <end position="77"/>
    </location>
</feature>
<comment type="caution">
    <text evidence="2">The sequence shown here is derived from an EMBL/GenBank/DDBJ whole genome shotgun (WGS) entry which is preliminary data.</text>
</comment>
<evidence type="ECO:0000313" key="2">
    <source>
        <dbReference type="EMBL" id="MPN10053.1"/>
    </source>
</evidence>
<protein>
    <submittedName>
        <fullName evidence="2">Uncharacterized protein</fullName>
    </submittedName>
</protein>
<sequence>MDVVHGEAGRAGQAVVDQGGAGRDPGHPLLLGRVVDPPGLAESPDPPLRLGVDDDRATERGGDGVRGDVVVGRADPP</sequence>
<gene>
    <name evidence="2" type="ORF">SDC9_157346</name>
</gene>